<accession>A0ABN1Q319</accession>
<feature type="binding site" evidence="4">
    <location>
        <position position="154"/>
    </location>
    <ligand>
        <name>Zn(2+)</name>
        <dbReference type="ChEBI" id="CHEBI:29105"/>
    </ligand>
</feature>
<dbReference type="Gene3D" id="3.40.50.1220">
    <property type="entry name" value="TPP-binding domain"/>
    <property type="match status" value="1"/>
</dbReference>
<dbReference type="SUPFAM" id="SSF52467">
    <property type="entry name" value="DHS-like NAD/FAD-binding domain"/>
    <property type="match status" value="1"/>
</dbReference>
<keyword evidence="4" id="KW-0479">Metal-binding</keyword>
<evidence type="ECO:0000256" key="2">
    <source>
        <dbReference type="ARBA" id="ARBA00022679"/>
    </source>
</evidence>
<proteinExistence type="predicted"/>
<dbReference type="InterPro" id="IPR026590">
    <property type="entry name" value="Ssirtuin_cat_dom"/>
</dbReference>
<evidence type="ECO:0000259" key="5">
    <source>
        <dbReference type="PROSITE" id="PS50305"/>
    </source>
</evidence>
<feature type="active site" description="Proton acceptor" evidence="4">
    <location>
        <position position="141"/>
    </location>
</feature>
<feature type="binding site" evidence="4">
    <location>
        <position position="149"/>
    </location>
    <ligand>
        <name>Zn(2+)</name>
        <dbReference type="ChEBI" id="CHEBI:29105"/>
    </ligand>
</feature>
<organism evidence="6 7">
    <name type="scientific">Nonomuraea longicatena</name>
    <dbReference type="NCBI Taxonomy" id="83682"/>
    <lineage>
        <taxon>Bacteria</taxon>
        <taxon>Bacillati</taxon>
        <taxon>Actinomycetota</taxon>
        <taxon>Actinomycetes</taxon>
        <taxon>Streptosporangiales</taxon>
        <taxon>Streptosporangiaceae</taxon>
        <taxon>Nonomuraea</taxon>
    </lineage>
</organism>
<gene>
    <name evidence="6" type="ORF">GCM10009560_46170</name>
</gene>
<dbReference type="PANTHER" id="PTHR11085">
    <property type="entry name" value="NAD-DEPENDENT PROTEIN DEACYLASE SIRTUIN-5, MITOCHONDRIAL-RELATED"/>
    <property type="match status" value="1"/>
</dbReference>
<keyword evidence="4" id="KW-0862">Zinc</keyword>
<evidence type="ECO:0000256" key="3">
    <source>
        <dbReference type="ARBA" id="ARBA00023027"/>
    </source>
</evidence>
<dbReference type="Pfam" id="PF02146">
    <property type="entry name" value="SIR2"/>
    <property type="match status" value="1"/>
</dbReference>
<evidence type="ECO:0000313" key="7">
    <source>
        <dbReference type="Proteomes" id="UP001501578"/>
    </source>
</evidence>
<keyword evidence="7" id="KW-1185">Reference proteome</keyword>
<dbReference type="PANTHER" id="PTHR11085:SF4">
    <property type="entry name" value="NAD-DEPENDENT PROTEIN DEACYLASE"/>
    <property type="match status" value="1"/>
</dbReference>
<dbReference type="InterPro" id="IPR003000">
    <property type="entry name" value="Sirtuin"/>
</dbReference>
<feature type="domain" description="Deacetylase sirtuin-type" evidence="5">
    <location>
        <begin position="19"/>
        <end position="269"/>
    </location>
</feature>
<dbReference type="InterPro" id="IPR026591">
    <property type="entry name" value="Sirtuin_cat_small_dom_sf"/>
</dbReference>
<dbReference type="Gene3D" id="3.30.1600.10">
    <property type="entry name" value="SIR2/SIRT2 'Small Domain"/>
    <property type="match status" value="1"/>
</dbReference>
<evidence type="ECO:0000313" key="6">
    <source>
        <dbReference type="EMBL" id="GAA0937069.1"/>
    </source>
</evidence>
<reference evidence="6 7" key="1">
    <citation type="journal article" date="2019" name="Int. J. Syst. Evol. Microbiol.">
        <title>The Global Catalogue of Microorganisms (GCM) 10K type strain sequencing project: providing services to taxonomists for standard genome sequencing and annotation.</title>
        <authorList>
            <consortium name="The Broad Institute Genomics Platform"/>
            <consortium name="The Broad Institute Genome Sequencing Center for Infectious Disease"/>
            <person name="Wu L."/>
            <person name="Ma J."/>
        </authorList>
    </citation>
    <scope>NUCLEOTIDE SEQUENCE [LARGE SCALE GENOMIC DNA]</scope>
    <source>
        <strain evidence="6 7">JCM 11136</strain>
    </source>
</reference>
<protein>
    <recommendedName>
        <fullName evidence="1">protein acetyllysine N-acetyltransferase</fullName>
        <ecNumber evidence="1">2.3.1.286</ecNumber>
    </recommendedName>
</protein>
<dbReference type="EC" id="2.3.1.286" evidence="1"/>
<feature type="binding site" evidence="4">
    <location>
        <position position="176"/>
    </location>
    <ligand>
        <name>Zn(2+)</name>
        <dbReference type="ChEBI" id="CHEBI:29105"/>
    </ligand>
</feature>
<dbReference type="InterPro" id="IPR029035">
    <property type="entry name" value="DHS-like_NAD/FAD-binding_dom"/>
</dbReference>
<sequence length="269" mass="29027">MPDRPAIGNAGELPPENRWERERSTPTMITMTATDRRPRLAVLTGAGVSAPSGLPVYRGGDGMWDRDPDLAKTLTAAHWRGRAEQAWNHWSDLRQAASAALPNPAHEALVFAEAHFDVHIATQNIDGLHTRAGSSDITELHGNVFFTRCSGRACHARHGAWFDDALHETPPACPYCGRVARLDIVLFGEHLAAAKMRASVEAARGADVWMAVGTSGTVFPAAGLADFCEPGTLRVLVNAQPWSTSAFDREVLGDAAAVLGDVLHDLTRR</sequence>
<comment type="caution">
    <text evidence="6">The sequence shown here is derived from an EMBL/GenBank/DDBJ whole genome shotgun (WGS) entry which is preliminary data.</text>
</comment>
<keyword evidence="3" id="KW-0520">NAD</keyword>
<keyword evidence="2" id="KW-0808">Transferase</keyword>
<feature type="binding site" evidence="4">
    <location>
        <position position="173"/>
    </location>
    <ligand>
        <name>Zn(2+)</name>
        <dbReference type="ChEBI" id="CHEBI:29105"/>
    </ligand>
</feature>
<dbReference type="EMBL" id="BAAAHQ010000023">
    <property type="protein sequence ID" value="GAA0937069.1"/>
    <property type="molecule type" value="Genomic_DNA"/>
</dbReference>
<evidence type="ECO:0000256" key="1">
    <source>
        <dbReference type="ARBA" id="ARBA00012928"/>
    </source>
</evidence>
<dbReference type="Proteomes" id="UP001501578">
    <property type="component" value="Unassembled WGS sequence"/>
</dbReference>
<name>A0ABN1Q319_9ACTN</name>
<dbReference type="InterPro" id="IPR050134">
    <property type="entry name" value="NAD-dep_sirtuin_deacylases"/>
</dbReference>
<evidence type="ECO:0000256" key="4">
    <source>
        <dbReference type="PROSITE-ProRule" id="PRU00236"/>
    </source>
</evidence>
<dbReference type="PROSITE" id="PS50305">
    <property type="entry name" value="SIRTUIN"/>
    <property type="match status" value="1"/>
</dbReference>